<dbReference type="AlphaFoldDB" id="A0A7H9AW10"/>
<organism evidence="1 2">
    <name type="scientific">Zygotorulaspora mrakii</name>
    <name type="common">Zygosaccharomyces mrakii</name>
    <dbReference type="NCBI Taxonomy" id="42260"/>
    <lineage>
        <taxon>Eukaryota</taxon>
        <taxon>Fungi</taxon>
        <taxon>Dikarya</taxon>
        <taxon>Ascomycota</taxon>
        <taxon>Saccharomycotina</taxon>
        <taxon>Saccharomycetes</taxon>
        <taxon>Saccharomycetales</taxon>
        <taxon>Saccharomycetaceae</taxon>
        <taxon>Zygotorulaspora</taxon>
    </lineage>
</organism>
<keyword evidence="2" id="KW-1185">Reference proteome</keyword>
<dbReference type="EMBL" id="CP058604">
    <property type="protein sequence ID" value="QLG70578.1"/>
    <property type="molecule type" value="Genomic_DNA"/>
</dbReference>
<dbReference type="Proteomes" id="UP000509704">
    <property type="component" value="Chromosome 1"/>
</dbReference>
<reference evidence="1 2" key="1">
    <citation type="submission" date="2020-07" db="EMBL/GenBank/DDBJ databases">
        <title>The yeast mating-type switching endonuclease HO is a domesticated member of an unorthodox homing genetic element family.</title>
        <authorList>
            <person name="Coughlan A.Y."/>
            <person name="Lombardi L."/>
            <person name="Braun-Galleani S."/>
            <person name="Martos A.R."/>
            <person name="Galeote V."/>
            <person name="Bigey F."/>
            <person name="Dequin S."/>
            <person name="Byrne K.P."/>
            <person name="Wolfe K.H."/>
        </authorList>
    </citation>
    <scope>NUCLEOTIDE SEQUENCE [LARGE SCALE GENOMIC DNA]</scope>
    <source>
        <strain evidence="1 2">NRRL Y-6702</strain>
    </source>
</reference>
<protein>
    <submittedName>
        <fullName evidence="1">Uncharacterized protein</fullName>
    </submittedName>
</protein>
<dbReference type="RefSeq" id="XP_037142306.1">
    <property type="nucleotide sequence ID" value="XM_037286411.1"/>
</dbReference>
<accession>A0A7H9AW10</accession>
<name>A0A7H9AW10_ZYGMR</name>
<proteinExistence type="predicted"/>
<sequence length="513" mass="58423">MSINRRFLSQSLRILHSKRPNLSEVYVDLFEQQCFKSLRSQLPQHLDDLEPHQLSQSLNEIISKSGMSKKEASLIHNSLIQKLSKFEYGISTLHSKELQKIGESPNYNSIKEIIRNNPGRVLDSWELLFKYAPKLSDELLATALESIVSLNAVDKSEKRDFSTLAAAQCIILLDNISQKEVVKPELIEKLLIYALDNDLSYVLPSILSFGLSSLKVFESRYENVTPLQIFLLNKFCPFDLLKQSKSLLYKTIDILGRKATIEGNENELLHAEILIQDVSRLKLGIPSSWRVPDVVARPQDSSLAFLKLFDQIHTDKQDRNDFTVAQKLMRIFGTYRDNTKISLELYHSYLTSYPGFSHELMFETCLALAFQSYRTSNQTLLRYSEAFIPPDAHPSMLANIYCALILANSKFTVDESLEIYNNCIDQFSNENDPKTSISPQGMITESLILAYLSKAEIQFARVVFEGAVREGVIKGPTAIRRVKKLLSLYGDAIEKDELLNNMEQKVLSTLQTM</sequence>
<evidence type="ECO:0000313" key="1">
    <source>
        <dbReference type="EMBL" id="QLG70578.1"/>
    </source>
</evidence>
<evidence type="ECO:0000313" key="2">
    <source>
        <dbReference type="Proteomes" id="UP000509704"/>
    </source>
</evidence>
<dbReference type="KEGG" id="zmk:HG535_0A05190"/>
<dbReference type="GeneID" id="59234214"/>
<gene>
    <name evidence="1" type="ORF">HG535_0A05190</name>
</gene>
<dbReference type="OrthoDB" id="4046837at2759"/>